<accession>A0A382Y8L0</accession>
<evidence type="ECO:0000313" key="1">
    <source>
        <dbReference type="EMBL" id="SVD79677.1"/>
    </source>
</evidence>
<proteinExistence type="predicted"/>
<organism evidence="1">
    <name type="scientific">marine metagenome</name>
    <dbReference type="NCBI Taxonomy" id="408172"/>
    <lineage>
        <taxon>unclassified sequences</taxon>
        <taxon>metagenomes</taxon>
        <taxon>ecological metagenomes</taxon>
    </lineage>
</organism>
<gene>
    <name evidence="1" type="ORF">METZ01_LOCUS432531</name>
</gene>
<sequence>VNWFVQEYLPRHKISINVHHKGLAREHVLGWCWNTDSNSRPRDFEIEIDNQQCAKVYMETLLHELWHVRQHVMGHLKKTTRKKFWKGVDHTNKWEEDDDYNSPWEWEARKMEKILFKKYHKLFPYN</sequence>
<evidence type="ECO:0008006" key="2">
    <source>
        <dbReference type="Google" id="ProtNLM"/>
    </source>
</evidence>
<dbReference type="EMBL" id="UINC01173856">
    <property type="protein sequence ID" value="SVD79677.1"/>
    <property type="molecule type" value="Genomic_DNA"/>
</dbReference>
<protein>
    <recommendedName>
        <fullName evidence="2">SprT-like domain-containing protein</fullName>
    </recommendedName>
</protein>
<name>A0A382Y8L0_9ZZZZ</name>
<feature type="non-terminal residue" evidence="1">
    <location>
        <position position="1"/>
    </location>
</feature>
<dbReference type="AlphaFoldDB" id="A0A382Y8L0"/>
<reference evidence="1" key="1">
    <citation type="submission" date="2018-05" db="EMBL/GenBank/DDBJ databases">
        <authorList>
            <person name="Lanie J.A."/>
            <person name="Ng W.-L."/>
            <person name="Kazmierczak K.M."/>
            <person name="Andrzejewski T.M."/>
            <person name="Davidsen T.M."/>
            <person name="Wayne K.J."/>
            <person name="Tettelin H."/>
            <person name="Glass J.I."/>
            <person name="Rusch D."/>
            <person name="Podicherti R."/>
            <person name="Tsui H.-C.T."/>
            <person name="Winkler M.E."/>
        </authorList>
    </citation>
    <scope>NUCLEOTIDE SEQUENCE</scope>
</reference>